<dbReference type="Proteomes" id="UP000019402">
    <property type="component" value="Unassembled WGS sequence"/>
</dbReference>
<reference evidence="7 8" key="1">
    <citation type="journal article" date="2014" name="Genome Announc.">
        <title>Draft Genome Sequence of Cytophaga fermentans JCM 21142T, a Facultative Anaerobe Isolated from Marine Mud.</title>
        <authorList>
            <person name="Starns D."/>
            <person name="Oshima K."/>
            <person name="Suda W."/>
            <person name="Iino T."/>
            <person name="Yuki M."/>
            <person name="Inoue J."/>
            <person name="Kitamura K."/>
            <person name="Iida T."/>
            <person name="Darby A."/>
            <person name="Hattori M."/>
            <person name="Ohkuma M."/>
        </authorList>
    </citation>
    <scope>NUCLEOTIDE SEQUENCE [LARGE SCALE GENOMIC DNA]</scope>
    <source>
        <strain evidence="7 8">JCM 21142</strain>
    </source>
</reference>
<feature type="domain" description="Translocation and assembly module TamB C-terminal" evidence="6">
    <location>
        <begin position="1037"/>
        <end position="1485"/>
    </location>
</feature>
<keyword evidence="8" id="KW-1185">Reference proteome</keyword>
<feature type="transmembrane region" description="Helical" evidence="5">
    <location>
        <begin position="30"/>
        <end position="51"/>
    </location>
</feature>
<evidence type="ECO:0000313" key="7">
    <source>
        <dbReference type="EMBL" id="GAF04139.1"/>
    </source>
</evidence>
<evidence type="ECO:0000259" key="6">
    <source>
        <dbReference type="Pfam" id="PF04357"/>
    </source>
</evidence>
<dbReference type="STRING" id="869213.GCA_000517085_00324"/>
<evidence type="ECO:0000256" key="2">
    <source>
        <dbReference type="ARBA" id="ARBA00022692"/>
    </source>
</evidence>
<accession>W7YP03</accession>
<dbReference type="EMBL" id="BAMD01000038">
    <property type="protein sequence ID" value="GAF04139.1"/>
    <property type="molecule type" value="Genomic_DNA"/>
</dbReference>
<evidence type="ECO:0000256" key="5">
    <source>
        <dbReference type="SAM" id="Phobius"/>
    </source>
</evidence>
<dbReference type="Pfam" id="PF04357">
    <property type="entry name" value="TamB"/>
    <property type="match status" value="1"/>
</dbReference>
<protein>
    <recommendedName>
        <fullName evidence="6">Translocation and assembly module TamB C-terminal domain-containing protein</fullName>
    </recommendedName>
</protein>
<comment type="caution">
    <text evidence="7">The sequence shown here is derived from an EMBL/GenBank/DDBJ whole genome shotgun (WGS) entry which is preliminary data.</text>
</comment>
<dbReference type="GO" id="GO:0009306">
    <property type="term" value="P:protein secretion"/>
    <property type="evidence" value="ECO:0007669"/>
    <property type="project" value="InterPro"/>
</dbReference>
<gene>
    <name evidence="7" type="ORF">JCM21142_72835</name>
</gene>
<name>W7YP03_9BACT</name>
<dbReference type="eggNOG" id="COG2911">
    <property type="taxonomic scope" value="Bacteria"/>
</dbReference>
<evidence type="ECO:0000256" key="4">
    <source>
        <dbReference type="ARBA" id="ARBA00023136"/>
    </source>
</evidence>
<keyword evidence="2 5" id="KW-0812">Transmembrane</keyword>
<proteinExistence type="predicted"/>
<keyword evidence="4 5" id="KW-0472">Membrane</keyword>
<dbReference type="GO" id="GO:0005886">
    <property type="term" value="C:plasma membrane"/>
    <property type="evidence" value="ECO:0007669"/>
    <property type="project" value="InterPro"/>
</dbReference>
<evidence type="ECO:0000313" key="8">
    <source>
        <dbReference type="Proteomes" id="UP000019402"/>
    </source>
</evidence>
<evidence type="ECO:0000256" key="3">
    <source>
        <dbReference type="ARBA" id="ARBA00022989"/>
    </source>
</evidence>
<comment type="subcellular location">
    <subcellularLocation>
        <location evidence="1">Membrane</location>
        <topology evidence="1">Single-pass membrane protein</topology>
    </subcellularLocation>
</comment>
<keyword evidence="3 5" id="KW-1133">Transmembrane helix</keyword>
<organism evidence="7 8">
    <name type="scientific">Saccharicrinis fermentans DSM 9555 = JCM 21142</name>
    <dbReference type="NCBI Taxonomy" id="869213"/>
    <lineage>
        <taxon>Bacteria</taxon>
        <taxon>Pseudomonadati</taxon>
        <taxon>Bacteroidota</taxon>
        <taxon>Bacteroidia</taxon>
        <taxon>Marinilabiliales</taxon>
        <taxon>Marinilabiliaceae</taxon>
        <taxon>Saccharicrinis</taxon>
    </lineage>
</organism>
<sequence>MFALINVINSDLFTYFCKLNDKAIKKSFKILFYCLLALIMSPILLYFVVLIPSVQNSIGNILTTRLSNDLGAEVSIGNVRFYPIKKLVLNEVLIKDSQQDSLLYLDQLVAPIDSIVFANKRVYLGAISIHQLNTSITTDSISNNYSFILDSLRSRQGKQSNWKYAIKGIQLKNSAISFVRQNAPTPKSKFNTNHVKVSSLDLYVDKIKMEEDHFSFRIKNFSAHEQSGLVIKEANGTFDIKPSGLHLSNFVLIAKQSFINLKKFSITFDTTYQTQDLFAKSPIELEVNSFSADYRDLEIFFPNFPKLREKINLKGNLNGTLADLKGQNITIKAGNHTQLETNFDITGLPNTKEAYLFLNVKKLTTNVDDISKLFSLSANPQSIKLPESFKQMGEIQYSGKFSGFTDNLVAYGKFNTSLGTINTDIGLKITDDDKLVYSGFINTESFNIGKILNSENNLNKVTMDVSLQGYRAGKNKFNSFIKGTIDSIDIKGYKYEKIELNGLISNRKFDGKIKLNDPNAQLLFNGKVDFSGKIPQFNFGATLSNVRLDKLNIAPNLFNSKIDFKLDSKLSGQNINTLSGDILLHSGKIFVDNMEHVIDSLIIVSKQDQLSKRISVFSELFDAELSGRYNISSIPDVLHQILAQYLPSAFAVPEAIKYSDQFNFFLKTKEFSSLLQALTQKVKISDGSQIVANVDGESNQLHMTADFGEIKYNSIIGQNLSFHLETANNKLNSQLSSELFGIENLLPLHNLSTAQYINNDSIQLQINWDDKAEKASKGNIHTQTRINKSKEGQLFTLIELLPSTITVKDSVWQIQESQINISPNSLRVNTFRVHHLNQEININGSVHKDKEGTLVTFIQNMDLNNLSSIFNIEKINLEGTLNGWIRLKNNFTQPIITSSLSLNGFRINQEDIGHLTVESNWNNMQKAVIVSTQIKKDRLTSLNGMGYFKPSSKDFSFNFALDSLPISFLDLYISKVIQDLKGTASGNIKLLKTDFGLGLEGGVQVNKAKFNVDLLKCSFNLEDSVLFTPERIHFKNMTVTDPKGKKGKFNGTIDHRNFRDMDFDLYVHANNMLLLNTKSNDNPLYYGTVYATGDMAITGSTYDLTLDLNAKTQKNTKLYIPISDDEESLDNNFIRFITPNKTDLVISTQEEKDEEYKVDLSNFALNMGIEVTPDAQVQVIFDPSVGNILKSWGKGNLQIQINKEGEVSFLGEYKAEKGDYLFSLENIVNKRFDINKGGSVIWEGDPYNAIIDITATYKLKTSLQPLTSVSSAYSEENDVSTRVPINCELILSERLSQPKINFNISAPTLEQSTQNIIQEAISTNEELNRQVLSLLVLNKFYTPSYNTSNYSGSVVNSASPANTYTYELLSGQLSNLVSQMIDDVDVGISYRPEDEISSEQIEVALSTQIFNDRVTLNGNVEYGKYDKLSTINPNSSNIVGDFDLDVKLNKSGSLRAKAYTHSNDDFSFDNSPTTQGVGLSYQEEFDTVGELIRKYWNWFRPRRKEKENQRKNQQNTVKEE</sequence>
<evidence type="ECO:0000256" key="1">
    <source>
        <dbReference type="ARBA" id="ARBA00004167"/>
    </source>
</evidence>
<dbReference type="InterPro" id="IPR007452">
    <property type="entry name" value="TamB_C"/>
</dbReference>